<evidence type="ECO:0000256" key="3">
    <source>
        <dbReference type="ARBA" id="ARBA00022473"/>
    </source>
</evidence>
<dbReference type="Pfam" id="PF00110">
    <property type="entry name" value="wnt"/>
    <property type="match status" value="1"/>
</dbReference>
<comment type="subcellular location">
    <subcellularLocation>
        <location evidence="1 9">Secreted</location>
        <location evidence="1 9">Extracellular space</location>
        <location evidence="1 9">Extracellular matrix</location>
    </subcellularLocation>
</comment>
<dbReference type="InterPro" id="IPR018161">
    <property type="entry name" value="Wnt_CS"/>
</dbReference>
<evidence type="ECO:0000313" key="11">
    <source>
        <dbReference type="Proteomes" id="UP001187531"/>
    </source>
</evidence>
<dbReference type="EMBL" id="JAVRJZ010000004">
    <property type="protein sequence ID" value="KAK2723412.1"/>
    <property type="molecule type" value="Genomic_DNA"/>
</dbReference>
<evidence type="ECO:0000256" key="7">
    <source>
        <dbReference type="ARBA" id="ARBA00023157"/>
    </source>
</evidence>
<proteinExistence type="inferred from homology"/>
<evidence type="ECO:0000256" key="9">
    <source>
        <dbReference type="RuleBase" id="RU003500"/>
    </source>
</evidence>
<keyword evidence="5" id="KW-0272">Extracellular matrix</keyword>
<dbReference type="InterPro" id="IPR043158">
    <property type="entry name" value="Wnt_C"/>
</dbReference>
<dbReference type="CDD" id="cd19342">
    <property type="entry name" value="Wnt_Wnt10"/>
    <property type="match status" value="1"/>
</dbReference>
<dbReference type="Gene3D" id="3.30.2460.20">
    <property type="match status" value="1"/>
</dbReference>
<dbReference type="InterPro" id="IPR005817">
    <property type="entry name" value="Wnt"/>
</dbReference>
<dbReference type="GO" id="GO:0060070">
    <property type="term" value="P:canonical Wnt signaling pathway"/>
    <property type="evidence" value="ECO:0007669"/>
    <property type="project" value="TreeGrafter"/>
</dbReference>
<dbReference type="PROSITE" id="PS00246">
    <property type="entry name" value="WNT1"/>
    <property type="match status" value="1"/>
</dbReference>
<evidence type="ECO:0000256" key="2">
    <source>
        <dbReference type="ARBA" id="ARBA00005683"/>
    </source>
</evidence>
<dbReference type="GO" id="GO:0045165">
    <property type="term" value="P:cell fate commitment"/>
    <property type="evidence" value="ECO:0007669"/>
    <property type="project" value="TreeGrafter"/>
</dbReference>
<comment type="function">
    <text evidence="9">Ligand for members of the frizzled family of seven transmembrane receptors.</text>
</comment>
<comment type="caution">
    <text evidence="10">The sequence shown here is derived from an EMBL/GenBank/DDBJ whole genome shotgun (WGS) entry which is preliminary data.</text>
</comment>
<name>A0AA88IKK2_ARTSF</name>
<evidence type="ECO:0000256" key="5">
    <source>
        <dbReference type="ARBA" id="ARBA00022530"/>
    </source>
</evidence>
<dbReference type="PANTHER" id="PTHR12027">
    <property type="entry name" value="WNT RELATED"/>
    <property type="match status" value="1"/>
</dbReference>
<dbReference type="GO" id="GO:0030182">
    <property type="term" value="P:neuron differentiation"/>
    <property type="evidence" value="ECO:0007669"/>
    <property type="project" value="TreeGrafter"/>
</dbReference>
<dbReference type="FunFam" id="3.30.2460.20:FF:000001">
    <property type="entry name" value="Wnt homolog"/>
    <property type="match status" value="1"/>
</dbReference>
<dbReference type="GO" id="GO:0005109">
    <property type="term" value="F:frizzled binding"/>
    <property type="evidence" value="ECO:0007669"/>
    <property type="project" value="TreeGrafter"/>
</dbReference>
<evidence type="ECO:0000256" key="4">
    <source>
        <dbReference type="ARBA" id="ARBA00022525"/>
    </source>
</evidence>
<keyword evidence="7" id="KW-1015">Disulfide bond</keyword>
<evidence type="ECO:0000256" key="8">
    <source>
        <dbReference type="ARBA" id="ARBA00023288"/>
    </source>
</evidence>
<dbReference type="PRINTS" id="PR01349">
    <property type="entry name" value="WNTPROTEIN"/>
</dbReference>
<dbReference type="SMART" id="SM00097">
    <property type="entry name" value="WNT1"/>
    <property type="match status" value="1"/>
</dbReference>
<reference evidence="10" key="1">
    <citation type="submission" date="2023-07" db="EMBL/GenBank/DDBJ databases">
        <title>Chromosome-level genome assembly of Artemia franciscana.</title>
        <authorList>
            <person name="Jo E."/>
        </authorList>
    </citation>
    <scope>NUCLEOTIDE SEQUENCE</scope>
    <source>
        <tissue evidence="10">Whole body</tissue>
    </source>
</reference>
<protein>
    <recommendedName>
        <fullName evidence="9">Protein Wnt</fullName>
    </recommendedName>
</protein>
<dbReference type="AlphaFoldDB" id="A0AA88IKK2"/>
<keyword evidence="6 9" id="KW-0879">Wnt signaling pathway</keyword>
<keyword evidence="3 9" id="KW-0217">Developmental protein</keyword>
<dbReference type="GO" id="GO:0007517">
    <property type="term" value="P:muscle organ development"/>
    <property type="evidence" value="ECO:0007669"/>
    <property type="project" value="UniProtKB-ARBA"/>
</dbReference>
<dbReference type="GO" id="GO:0005125">
    <property type="term" value="F:cytokine activity"/>
    <property type="evidence" value="ECO:0007669"/>
    <property type="project" value="TreeGrafter"/>
</dbReference>
<evidence type="ECO:0000313" key="10">
    <source>
        <dbReference type="EMBL" id="KAK2723412.1"/>
    </source>
</evidence>
<dbReference type="PANTHER" id="PTHR12027:SF98">
    <property type="entry name" value="PROTEIN WNT"/>
    <property type="match status" value="1"/>
</dbReference>
<sequence>MKIEIIFIFMAFSFIRSNSIEENKAKAESKFPQRRNSDISIMKSKAIQLDTKGNNLMPIKRKRKLGYKGKKKMIGKKIPPELSNSIDEQGDFSKARSVCSNISGLTKEQMRVCRKSPDTTSVAMQGLQQSVYECQFQFQKHRWNCSSLSKKNKNPQASVLLQRGFRETAFAYAISAAGVAHAISRACSQGDLISCGCDRPESAYVGQDWKWGGCSHNVEYGVKFSRVFLDIKERAKDMQSKINLHNNQAGRLVVSHNTEMKCKCHGMSGSCEMKTCWRATPDFRRVGNILKDRYNYAILVDQSVLGNGARGKRKRLFPRNRRKRPSETDLLYYERSPTFCEGRSDIGFQGITGRQCNRTSTSLDSCDSLCCGRGYNTIRQRRVERCRCRFKWCCEVECENCTIEEWVTVCK</sequence>
<accession>A0AA88IKK2</accession>
<dbReference type="GO" id="GO:0005615">
    <property type="term" value="C:extracellular space"/>
    <property type="evidence" value="ECO:0007669"/>
    <property type="project" value="TreeGrafter"/>
</dbReference>
<evidence type="ECO:0000256" key="6">
    <source>
        <dbReference type="ARBA" id="ARBA00022687"/>
    </source>
</evidence>
<organism evidence="10 11">
    <name type="scientific">Artemia franciscana</name>
    <name type="common">Brine shrimp</name>
    <name type="synonym">Artemia sanfranciscana</name>
    <dbReference type="NCBI Taxonomy" id="6661"/>
    <lineage>
        <taxon>Eukaryota</taxon>
        <taxon>Metazoa</taxon>
        <taxon>Ecdysozoa</taxon>
        <taxon>Arthropoda</taxon>
        <taxon>Crustacea</taxon>
        <taxon>Branchiopoda</taxon>
        <taxon>Anostraca</taxon>
        <taxon>Artemiidae</taxon>
        <taxon>Artemia</taxon>
    </lineage>
</organism>
<dbReference type="GO" id="GO:0000902">
    <property type="term" value="P:cell morphogenesis"/>
    <property type="evidence" value="ECO:0007669"/>
    <property type="project" value="UniProtKB-ARBA"/>
</dbReference>
<keyword evidence="11" id="KW-1185">Reference proteome</keyword>
<keyword evidence="8" id="KW-0449">Lipoprotein</keyword>
<gene>
    <name evidence="10" type="ORF">QYM36_001921</name>
</gene>
<keyword evidence="4" id="KW-0964">Secreted</keyword>
<dbReference type="Proteomes" id="UP001187531">
    <property type="component" value="Unassembled WGS sequence"/>
</dbReference>
<comment type="similarity">
    <text evidence="2 9">Belongs to the Wnt family.</text>
</comment>
<evidence type="ECO:0000256" key="1">
    <source>
        <dbReference type="ARBA" id="ARBA00004498"/>
    </source>
</evidence>